<evidence type="ECO:0000313" key="1">
    <source>
        <dbReference type="EMBL" id="GID48320.1"/>
    </source>
</evidence>
<accession>A0ABQ3WPW3</accession>
<comment type="caution">
    <text evidence="1">The sequence shown here is derived from an EMBL/GenBank/DDBJ whole genome shotgun (WGS) entry which is preliminary data.</text>
</comment>
<sequence length="232" mass="25353">MVFGASGVVGDGFLKESLRAADVTEVVAVVRTPLDLDHPKLRQIVHRDFLDFTAVSGDLAGADACFWGLGVSAVGLSPQDYERITYGFTMAAADTLKALNPKLTFVYVSGGGTDSTEQGRSRWARVKGRTENAVIAAFPHGYALRPGFVRPDHGVRTKTRIYRIFYPVFPALSALIRLVRLDPVLLTSATQMGQVALHLARHGYTRHVLENRDIVAVAAARQQATEREHRAP</sequence>
<dbReference type="Gene3D" id="3.40.50.720">
    <property type="entry name" value="NAD(P)-binding Rossmann-like Domain"/>
    <property type="match status" value="1"/>
</dbReference>
<dbReference type="PANTHER" id="PTHR14097:SF8">
    <property type="entry name" value="NAD(P)-BINDING DOMAIN-CONTAINING PROTEIN"/>
    <property type="match status" value="1"/>
</dbReference>
<dbReference type="SUPFAM" id="SSF51735">
    <property type="entry name" value="NAD(P)-binding Rossmann-fold domains"/>
    <property type="match status" value="1"/>
</dbReference>
<reference evidence="1" key="1">
    <citation type="submission" date="2021-01" db="EMBL/GenBank/DDBJ databases">
        <title>Whole genome shotgun sequence of Actinoplanes capillaceus NBRC 16408.</title>
        <authorList>
            <person name="Komaki H."/>
            <person name="Tamura T."/>
        </authorList>
    </citation>
    <scope>NUCLEOTIDE SEQUENCE [LARGE SCALE GENOMIC DNA]</scope>
    <source>
        <strain evidence="1">NBRC 16408</strain>
    </source>
</reference>
<gene>
    <name evidence="1" type="ORF">Aca07nite_55950</name>
</gene>
<dbReference type="PANTHER" id="PTHR14097">
    <property type="entry name" value="OXIDOREDUCTASE HTATIP2"/>
    <property type="match status" value="1"/>
</dbReference>
<name>A0ABQ3WPW3_9ACTN</name>
<organism evidence="1">
    <name type="scientific">Actinoplanes campanulatus</name>
    <dbReference type="NCBI Taxonomy" id="113559"/>
    <lineage>
        <taxon>Bacteria</taxon>
        <taxon>Bacillati</taxon>
        <taxon>Actinomycetota</taxon>
        <taxon>Actinomycetes</taxon>
        <taxon>Micromonosporales</taxon>
        <taxon>Micromonosporaceae</taxon>
        <taxon>Actinoplanes</taxon>
    </lineage>
</organism>
<dbReference type="EMBL" id="BOMF01000104">
    <property type="protein sequence ID" value="GID48320.1"/>
    <property type="molecule type" value="Genomic_DNA"/>
</dbReference>
<proteinExistence type="predicted"/>
<dbReference type="InterPro" id="IPR036291">
    <property type="entry name" value="NAD(P)-bd_dom_sf"/>
</dbReference>
<protein>
    <submittedName>
        <fullName evidence="1">Epimerase</fullName>
    </submittedName>
</protein>